<sequence>MIEYLNIEQASHKTVKQTEMKPIPLNVGKKNIKVEGEEKSEEALEEFSSKMFSEAQEEPTINIHSSELIDEEEKLSLQSTKDEVKEAKLEELVRDVRKIGEEEEEKEAKPLGEASEAIEELSRDETYEEFTLNYEPSIQITSIVVPEITKEPIHEVANVYSSGRSDEISTTTTITTEHPKIIESSPVTKIQTELEGVLFGVEKKNIEVEAIEEDKKDLKPKIKEEEEEEEKSFEHSGFCLEDKRAKITEYPKIEEAVSYETTKRQPEIKSKPLDVERKNIGYYEYLPSPSFVQEEKPEESLFETCKSTELDKSKIDQFVNIYSSGRSDEVSRTTTTKMIELPKIIEPSPIQETKIQTELEVVPFGNEKKNIEEETVKEAEEDLKPKLKEEDEEKDEKSSEHPGLCLELLFETYKSTELNKSQIDQFVNVYSSGRSDEIITSTKMEEKKIEVASISKVLETKRQLNIDSVPMEVEKKNIGYYENLPSTFYQEKKPETVESLQFI</sequence>
<feature type="region of interest" description="Disordered" evidence="1">
    <location>
        <begin position="98"/>
        <end position="123"/>
    </location>
</feature>
<feature type="region of interest" description="Disordered" evidence="1">
    <location>
        <begin position="48"/>
        <end position="68"/>
    </location>
</feature>
<evidence type="ECO:0000313" key="3">
    <source>
        <dbReference type="WBParaSite" id="scaffold40642_cov305.g23734"/>
    </source>
</evidence>
<reference evidence="3" key="1">
    <citation type="submission" date="2022-11" db="UniProtKB">
        <authorList>
            <consortium name="WormBaseParasite"/>
        </authorList>
    </citation>
    <scope>IDENTIFICATION</scope>
</reference>
<proteinExistence type="predicted"/>
<organism evidence="2 3">
    <name type="scientific">Meloidogyne javanica</name>
    <name type="common">Root-knot nematode worm</name>
    <dbReference type="NCBI Taxonomy" id="6303"/>
    <lineage>
        <taxon>Eukaryota</taxon>
        <taxon>Metazoa</taxon>
        <taxon>Ecdysozoa</taxon>
        <taxon>Nematoda</taxon>
        <taxon>Chromadorea</taxon>
        <taxon>Rhabditida</taxon>
        <taxon>Tylenchina</taxon>
        <taxon>Tylenchomorpha</taxon>
        <taxon>Tylenchoidea</taxon>
        <taxon>Meloidogynidae</taxon>
        <taxon>Meloidogyninae</taxon>
        <taxon>Meloidogyne</taxon>
        <taxon>Meloidogyne incognita group</taxon>
    </lineage>
</organism>
<evidence type="ECO:0000313" key="2">
    <source>
        <dbReference type="Proteomes" id="UP000887561"/>
    </source>
</evidence>
<name>A0A915MGZ1_MELJA</name>
<dbReference type="AlphaFoldDB" id="A0A915MGZ1"/>
<feature type="compositionally biased region" description="Basic and acidic residues" evidence="1">
    <location>
        <begin position="372"/>
        <end position="400"/>
    </location>
</feature>
<protein>
    <submittedName>
        <fullName evidence="3">Uncharacterized protein</fullName>
    </submittedName>
</protein>
<feature type="compositionally biased region" description="Basic and acidic residues" evidence="1">
    <location>
        <begin position="98"/>
        <end position="110"/>
    </location>
</feature>
<evidence type="ECO:0000256" key="1">
    <source>
        <dbReference type="SAM" id="MobiDB-lite"/>
    </source>
</evidence>
<dbReference type="Proteomes" id="UP000887561">
    <property type="component" value="Unplaced"/>
</dbReference>
<feature type="region of interest" description="Disordered" evidence="1">
    <location>
        <begin position="372"/>
        <end position="401"/>
    </location>
</feature>
<accession>A0A915MGZ1</accession>
<keyword evidence="2" id="KW-1185">Reference proteome</keyword>
<dbReference type="WBParaSite" id="scaffold40642_cov305.g23734">
    <property type="protein sequence ID" value="scaffold40642_cov305.g23734"/>
    <property type="gene ID" value="scaffold40642_cov305.g23734"/>
</dbReference>